<organism evidence="1 2">
    <name type="scientific">Takifugu flavidus</name>
    <name type="common">sansaifugu</name>
    <dbReference type="NCBI Taxonomy" id="433684"/>
    <lineage>
        <taxon>Eukaryota</taxon>
        <taxon>Metazoa</taxon>
        <taxon>Chordata</taxon>
        <taxon>Craniata</taxon>
        <taxon>Vertebrata</taxon>
        <taxon>Euteleostomi</taxon>
        <taxon>Actinopterygii</taxon>
        <taxon>Neopterygii</taxon>
        <taxon>Teleostei</taxon>
        <taxon>Neoteleostei</taxon>
        <taxon>Acanthomorphata</taxon>
        <taxon>Eupercaria</taxon>
        <taxon>Tetraodontiformes</taxon>
        <taxon>Tetradontoidea</taxon>
        <taxon>Tetraodontidae</taxon>
        <taxon>Takifugu</taxon>
    </lineage>
</organism>
<sequence length="147" mass="15808">MGQDKFKNKAIRLGSSQQQTVRTEVSNIYFYAAAQFSVGALRQSAAGLCATEGGQGSTGAPLACFCFYDAKKVPGRVKFSADANKPDLGSWLMYIQFASLAQQHNLTLCQVDDQLLCSGFCCARTTGPDKRRPAAAIVPPVFQPCLC</sequence>
<dbReference type="Proteomes" id="UP000324091">
    <property type="component" value="Chromosome 12"/>
</dbReference>
<evidence type="ECO:0000313" key="2">
    <source>
        <dbReference type="Proteomes" id="UP000324091"/>
    </source>
</evidence>
<protein>
    <submittedName>
        <fullName evidence="1">Uncharacterized protein</fullName>
    </submittedName>
</protein>
<keyword evidence="2" id="KW-1185">Reference proteome</keyword>
<reference evidence="1 2" key="1">
    <citation type="submission" date="2019-04" db="EMBL/GenBank/DDBJ databases">
        <title>Chromosome genome assembly for Takifugu flavidus.</title>
        <authorList>
            <person name="Xiao S."/>
        </authorList>
    </citation>
    <scope>NUCLEOTIDE SEQUENCE [LARGE SCALE GENOMIC DNA]</scope>
    <source>
        <strain evidence="1">HTHZ2018</strain>
        <tissue evidence="1">Muscle</tissue>
    </source>
</reference>
<accession>A0A5C6PEB6</accession>
<name>A0A5C6PEB6_9TELE</name>
<dbReference type="AlphaFoldDB" id="A0A5C6PEB6"/>
<gene>
    <name evidence="1" type="ORF">D4764_12G0012430</name>
</gene>
<comment type="caution">
    <text evidence="1">The sequence shown here is derived from an EMBL/GenBank/DDBJ whole genome shotgun (WGS) entry which is preliminary data.</text>
</comment>
<dbReference type="EMBL" id="RHFK02000004">
    <property type="protein sequence ID" value="TWW77853.1"/>
    <property type="molecule type" value="Genomic_DNA"/>
</dbReference>
<proteinExistence type="predicted"/>
<evidence type="ECO:0000313" key="1">
    <source>
        <dbReference type="EMBL" id="TWW77853.1"/>
    </source>
</evidence>